<dbReference type="EMBL" id="QKYT01000138">
    <property type="protein sequence ID" value="RIA91982.1"/>
    <property type="molecule type" value="Genomic_DNA"/>
</dbReference>
<sequence>MSSFCYYEWVKEAAIALFLSLSFWSDTESENQFSEFFNPDWKEKMILCAFSSILESERISSLSSSVWNEKGKC</sequence>
<protein>
    <submittedName>
        <fullName evidence="1">Uncharacterized protein</fullName>
    </submittedName>
</protein>
<dbReference type="AlphaFoldDB" id="A0A397T2E7"/>
<comment type="caution">
    <text evidence="1">The sequence shown here is derived from an EMBL/GenBank/DDBJ whole genome shotgun (WGS) entry which is preliminary data.</text>
</comment>
<proteinExistence type="predicted"/>
<keyword evidence="2" id="KW-1185">Reference proteome</keyword>
<gene>
    <name evidence="1" type="ORF">C1645_821341</name>
</gene>
<evidence type="ECO:0000313" key="1">
    <source>
        <dbReference type="EMBL" id="RIA91982.1"/>
    </source>
</evidence>
<dbReference type="Proteomes" id="UP000265703">
    <property type="component" value="Unassembled WGS sequence"/>
</dbReference>
<organism evidence="1 2">
    <name type="scientific">Glomus cerebriforme</name>
    <dbReference type="NCBI Taxonomy" id="658196"/>
    <lineage>
        <taxon>Eukaryota</taxon>
        <taxon>Fungi</taxon>
        <taxon>Fungi incertae sedis</taxon>
        <taxon>Mucoromycota</taxon>
        <taxon>Glomeromycotina</taxon>
        <taxon>Glomeromycetes</taxon>
        <taxon>Glomerales</taxon>
        <taxon>Glomeraceae</taxon>
        <taxon>Glomus</taxon>
    </lineage>
</organism>
<accession>A0A397T2E7</accession>
<name>A0A397T2E7_9GLOM</name>
<reference evidence="1 2" key="1">
    <citation type="submission" date="2018-06" db="EMBL/GenBank/DDBJ databases">
        <title>Comparative genomics reveals the genomic features of Rhizophagus irregularis, R. cerebriforme, R. diaphanum and Gigaspora rosea, and their symbiotic lifestyle signature.</title>
        <authorList>
            <person name="Morin E."/>
            <person name="San Clemente H."/>
            <person name="Chen E.C.H."/>
            <person name="De La Providencia I."/>
            <person name="Hainaut M."/>
            <person name="Kuo A."/>
            <person name="Kohler A."/>
            <person name="Murat C."/>
            <person name="Tang N."/>
            <person name="Roy S."/>
            <person name="Loubradou J."/>
            <person name="Henrissat B."/>
            <person name="Grigoriev I.V."/>
            <person name="Corradi N."/>
            <person name="Roux C."/>
            <person name="Martin F.M."/>
        </authorList>
    </citation>
    <scope>NUCLEOTIDE SEQUENCE [LARGE SCALE GENOMIC DNA]</scope>
    <source>
        <strain evidence="1 2">DAOM 227022</strain>
    </source>
</reference>
<evidence type="ECO:0000313" key="2">
    <source>
        <dbReference type="Proteomes" id="UP000265703"/>
    </source>
</evidence>